<proteinExistence type="inferred from homology"/>
<dbReference type="InterPro" id="IPR020057">
    <property type="entry name" value="Ribosomal_bL25_b-dom"/>
</dbReference>
<name>A0A1F7X3I4_9BACT</name>
<evidence type="ECO:0000256" key="1">
    <source>
        <dbReference type="ARBA" id="ARBA00022730"/>
    </source>
</evidence>
<feature type="region of interest" description="Disordered" evidence="6">
    <location>
        <begin position="186"/>
        <end position="225"/>
    </location>
</feature>
<sequence>MSKLNLAGEKRKISGKKVKRLREEGIIPANIYGKKIKSLAVQIKLDDFLKLFKESGETGLVEFKLGSEIRHVLVHNIQKDPLSGLPLHIDLLQVNLKEKVVAEVPVEVIGESPAEKQGIGTLVQYINEIEVEALPTDLPEKFEIDASKFAEIDQSYLVKDIKVNKEKIEIKTDSEQIIIKVEAQKKEEEVEIPKPEVTEEAPVEGEVKEQPQTEQQQEEAPKEEK</sequence>
<evidence type="ECO:0000313" key="10">
    <source>
        <dbReference type="Proteomes" id="UP000179219"/>
    </source>
</evidence>
<dbReference type="InterPro" id="IPR029751">
    <property type="entry name" value="Ribosomal_L25_dom"/>
</dbReference>
<dbReference type="Gene3D" id="2.170.120.20">
    <property type="entry name" value="Ribosomal protein L25, beta domain"/>
    <property type="match status" value="1"/>
</dbReference>
<dbReference type="InterPro" id="IPR020930">
    <property type="entry name" value="Ribosomal_uL5_bac-type"/>
</dbReference>
<evidence type="ECO:0000256" key="5">
    <source>
        <dbReference type="HAMAP-Rule" id="MF_01334"/>
    </source>
</evidence>
<dbReference type="HAMAP" id="MF_01334">
    <property type="entry name" value="Ribosomal_bL25_CTC"/>
    <property type="match status" value="1"/>
</dbReference>
<evidence type="ECO:0000259" key="8">
    <source>
        <dbReference type="Pfam" id="PF14693"/>
    </source>
</evidence>
<dbReference type="SUPFAM" id="SSF50715">
    <property type="entry name" value="Ribosomal protein L25-like"/>
    <property type="match status" value="1"/>
</dbReference>
<evidence type="ECO:0000256" key="2">
    <source>
        <dbReference type="ARBA" id="ARBA00022884"/>
    </source>
</evidence>
<dbReference type="CDD" id="cd00495">
    <property type="entry name" value="Ribosomal_L25_TL5_CTC"/>
    <property type="match status" value="1"/>
</dbReference>
<dbReference type="PANTHER" id="PTHR33284">
    <property type="entry name" value="RIBOSOMAL PROTEIN L25/GLN-TRNA SYNTHETASE, ANTI-CODON-BINDING DOMAIN-CONTAINING PROTEIN"/>
    <property type="match status" value="1"/>
</dbReference>
<evidence type="ECO:0000259" key="7">
    <source>
        <dbReference type="Pfam" id="PF01386"/>
    </source>
</evidence>
<keyword evidence="2 5" id="KW-0694">RNA-binding</keyword>
<dbReference type="InterPro" id="IPR001021">
    <property type="entry name" value="Ribosomal_bL25_long"/>
</dbReference>
<dbReference type="NCBIfam" id="TIGR00731">
    <property type="entry name" value="bL25_bact_ctc"/>
    <property type="match status" value="1"/>
</dbReference>
<dbReference type="InterPro" id="IPR020056">
    <property type="entry name" value="Rbsml_bL25/Gln-tRNA_synth_N"/>
</dbReference>
<dbReference type="GO" id="GO:0006412">
    <property type="term" value="P:translation"/>
    <property type="evidence" value="ECO:0007669"/>
    <property type="project" value="UniProtKB-UniRule"/>
</dbReference>
<feature type="domain" description="Large ribosomal subunit protein bL25 beta" evidence="8">
    <location>
        <begin position="99"/>
        <end position="184"/>
    </location>
</feature>
<dbReference type="Pfam" id="PF14693">
    <property type="entry name" value="Ribosomal_TL5_C"/>
    <property type="match status" value="1"/>
</dbReference>
<dbReference type="GO" id="GO:0008097">
    <property type="term" value="F:5S rRNA binding"/>
    <property type="evidence" value="ECO:0007669"/>
    <property type="project" value="InterPro"/>
</dbReference>
<keyword evidence="1 5" id="KW-0699">rRNA-binding</keyword>
<keyword evidence="3 5" id="KW-0689">Ribosomal protein</keyword>
<dbReference type="Gene3D" id="2.40.240.10">
    <property type="entry name" value="Ribosomal Protein L25, Chain P"/>
    <property type="match status" value="1"/>
</dbReference>
<evidence type="ECO:0000313" key="9">
    <source>
        <dbReference type="EMBL" id="OGM09567.1"/>
    </source>
</evidence>
<comment type="caution">
    <text evidence="9">The sequence shown here is derived from an EMBL/GenBank/DDBJ whole genome shotgun (WGS) entry which is preliminary data.</text>
</comment>
<evidence type="ECO:0000256" key="3">
    <source>
        <dbReference type="ARBA" id="ARBA00022980"/>
    </source>
</evidence>
<dbReference type="GO" id="GO:0003735">
    <property type="term" value="F:structural constituent of ribosome"/>
    <property type="evidence" value="ECO:0007669"/>
    <property type="project" value="InterPro"/>
</dbReference>
<dbReference type="Proteomes" id="UP000179219">
    <property type="component" value="Unassembled WGS sequence"/>
</dbReference>
<comment type="similarity">
    <text evidence="5">Belongs to the bacterial ribosomal protein bL25 family. CTC subfamily.</text>
</comment>
<dbReference type="GO" id="GO:0022625">
    <property type="term" value="C:cytosolic large ribosomal subunit"/>
    <property type="evidence" value="ECO:0007669"/>
    <property type="project" value="TreeGrafter"/>
</dbReference>
<feature type="compositionally biased region" description="Basic and acidic residues" evidence="6">
    <location>
        <begin position="186"/>
        <end position="197"/>
    </location>
</feature>
<keyword evidence="4 5" id="KW-0687">Ribonucleoprotein</keyword>
<dbReference type="PANTHER" id="PTHR33284:SF1">
    <property type="entry name" value="RIBOSOMAL PROTEIN L25_GLN-TRNA SYNTHETASE, ANTI-CODON-BINDING DOMAIN-CONTAINING PROTEIN"/>
    <property type="match status" value="1"/>
</dbReference>
<comment type="function">
    <text evidence="5">This is one of the proteins that binds to the 5S RNA in the ribosome where it forms part of the central protuberance.</text>
</comment>
<feature type="domain" description="Large ribosomal subunit protein bL25 L25" evidence="7">
    <location>
        <begin position="6"/>
        <end position="91"/>
    </location>
</feature>
<reference evidence="9 10" key="1">
    <citation type="journal article" date="2016" name="Nat. Commun.">
        <title>Thousands of microbial genomes shed light on interconnected biogeochemical processes in an aquifer system.</title>
        <authorList>
            <person name="Anantharaman K."/>
            <person name="Brown C.T."/>
            <person name="Hug L.A."/>
            <person name="Sharon I."/>
            <person name="Castelle C.J."/>
            <person name="Probst A.J."/>
            <person name="Thomas B.C."/>
            <person name="Singh A."/>
            <person name="Wilkins M.J."/>
            <person name="Karaoz U."/>
            <person name="Brodie E.L."/>
            <person name="Williams K.H."/>
            <person name="Hubbard S.S."/>
            <person name="Banfield J.F."/>
        </authorList>
    </citation>
    <scope>NUCLEOTIDE SEQUENCE [LARGE SCALE GENOMIC DNA]</scope>
</reference>
<dbReference type="Pfam" id="PF01386">
    <property type="entry name" value="Ribosomal_L25p"/>
    <property type="match status" value="1"/>
</dbReference>
<gene>
    <name evidence="5" type="primary">rplY</name>
    <name evidence="5" type="synonym">ctc</name>
    <name evidence="9" type="ORF">A2159_00275</name>
</gene>
<protein>
    <recommendedName>
        <fullName evidence="5">Large ribosomal subunit protein bL25</fullName>
    </recommendedName>
    <alternativeName>
        <fullName evidence="5">General stress protein CTC</fullName>
    </alternativeName>
</protein>
<dbReference type="EMBL" id="MGFP01000021">
    <property type="protein sequence ID" value="OGM09567.1"/>
    <property type="molecule type" value="Genomic_DNA"/>
</dbReference>
<accession>A0A1F7X3I4</accession>
<evidence type="ECO:0000256" key="4">
    <source>
        <dbReference type="ARBA" id="ARBA00023274"/>
    </source>
</evidence>
<organism evidence="9 10">
    <name type="scientific">Candidatus Woesebacteria bacterium RBG_13_34_9</name>
    <dbReference type="NCBI Taxonomy" id="1802477"/>
    <lineage>
        <taxon>Bacteria</taxon>
        <taxon>Candidatus Woeseibacteriota</taxon>
    </lineage>
</organism>
<dbReference type="AlphaFoldDB" id="A0A1F7X3I4"/>
<evidence type="ECO:0000256" key="6">
    <source>
        <dbReference type="SAM" id="MobiDB-lite"/>
    </source>
</evidence>
<dbReference type="InterPro" id="IPR011035">
    <property type="entry name" value="Ribosomal_bL25/Gln-tRNA_synth"/>
</dbReference>
<comment type="subunit">
    <text evidence="5">Part of the 50S ribosomal subunit; part of the 5S rRNA/L5/L18/L25 subcomplex. Contacts the 5S rRNA. Binds to the 5S rRNA independently of L5 and L18.</text>
</comment>
<dbReference type="InterPro" id="IPR037121">
    <property type="entry name" value="Ribosomal_bL25_C"/>
</dbReference>